<keyword evidence="3" id="KW-1185">Reference proteome</keyword>
<feature type="region of interest" description="Disordered" evidence="1">
    <location>
        <begin position="88"/>
        <end position="109"/>
    </location>
</feature>
<dbReference type="Proteomes" id="UP000244037">
    <property type="component" value="Unassembled WGS sequence"/>
</dbReference>
<evidence type="ECO:0000313" key="3">
    <source>
        <dbReference type="Proteomes" id="UP000244037"/>
    </source>
</evidence>
<gene>
    <name evidence="2" type="ORF">C8N38_102342</name>
</gene>
<dbReference type="AlphaFoldDB" id="A0A8E2VN89"/>
<evidence type="ECO:0000313" key="2">
    <source>
        <dbReference type="EMBL" id="PTW51548.1"/>
    </source>
</evidence>
<organism evidence="2 3">
    <name type="scientific">Rhodovulum kholense</name>
    <dbReference type="NCBI Taxonomy" id="453584"/>
    <lineage>
        <taxon>Bacteria</taxon>
        <taxon>Pseudomonadati</taxon>
        <taxon>Pseudomonadota</taxon>
        <taxon>Alphaproteobacteria</taxon>
        <taxon>Rhodobacterales</taxon>
        <taxon>Paracoccaceae</taxon>
        <taxon>Rhodovulum</taxon>
    </lineage>
</organism>
<evidence type="ECO:0000256" key="1">
    <source>
        <dbReference type="SAM" id="MobiDB-lite"/>
    </source>
</evidence>
<dbReference type="OrthoDB" id="7801966at2"/>
<sequence>MITTISLLGLMAAGATADLDDSVGSHAQGDDDTDGALPDDAARDLAPDSLIALQDLDDAVQGLPQDTASAGGTEDLSRPDELLFSWLSGDADSEDSSDSDFSDANLSPQQGEDLLAELDRPAGTGMDDAAASDDVLDDMLLADDDLADGEDGFSIEDLFDDGEALPTLIEDYDQTADALFVVYDSAAHPDPVLSIGASDSGAEDALISIDGMPLAIVAGAAATLRLGHLSLVPDTLLSDALAAGA</sequence>
<protein>
    <submittedName>
        <fullName evidence="2">Uncharacterized protein</fullName>
    </submittedName>
</protein>
<feature type="compositionally biased region" description="Acidic residues" evidence="1">
    <location>
        <begin position="91"/>
        <end position="101"/>
    </location>
</feature>
<proteinExistence type="predicted"/>
<dbReference type="EMBL" id="QAYC01000002">
    <property type="protein sequence ID" value="PTW51548.1"/>
    <property type="molecule type" value="Genomic_DNA"/>
</dbReference>
<feature type="region of interest" description="Disordered" evidence="1">
    <location>
        <begin position="23"/>
        <end position="43"/>
    </location>
</feature>
<reference evidence="2 3" key="1">
    <citation type="submission" date="2018-04" db="EMBL/GenBank/DDBJ databases">
        <title>Genomic Encyclopedia of Archaeal and Bacterial Type Strains, Phase II (KMG-II): from individual species to whole genera.</title>
        <authorList>
            <person name="Goeker M."/>
        </authorList>
    </citation>
    <scope>NUCLEOTIDE SEQUENCE [LARGE SCALE GENOMIC DNA]</scope>
    <source>
        <strain evidence="2 3">DSM 19783</strain>
    </source>
</reference>
<accession>A0A8E2VN89</accession>
<comment type="caution">
    <text evidence="2">The sequence shown here is derived from an EMBL/GenBank/DDBJ whole genome shotgun (WGS) entry which is preliminary data.</text>
</comment>
<dbReference type="RefSeq" id="WP_108024312.1">
    <property type="nucleotide sequence ID" value="NZ_QAYC01000002.1"/>
</dbReference>
<name>A0A8E2VN89_9RHOB</name>